<dbReference type="AlphaFoldDB" id="A0A6L2PMZ9"/>
<evidence type="ECO:0000256" key="1">
    <source>
        <dbReference type="SAM" id="MobiDB-lite"/>
    </source>
</evidence>
<dbReference type="InParanoid" id="A0A6L2PMZ9"/>
<feature type="compositionally biased region" description="Basic and acidic residues" evidence="1">
    <location>
        <begin position="194"/>
        <end position="207"/>
    </location>
</feature>
<keyword evidence="3" id="KW-1185">Reference proteome</keyword>
<dbReference type="Proteomes" id="UP000502823">
    <property type="component" value="Unassembled WGS sequence"/>
</dbReference>
<reference evidence="3" key="1">
    <citation type="submission" date="2020-01" db="EMBL/GenBank/DDBJ databases">
        <title>Draft genome sequence of the Termite Coptotermes fromosanus.</title>
        <authorList>
            <person name="Itakura S."/>
            <person name="Yosikawa Y."/>
            <person name="Umezawa K."/>
        </authorList>
    </citation>
    <scope>NUCLEOTIDE SEQUENCE [LARGE SCALE GENOMIC DNA]</scope>
</reference>
<accession>A0A6L2PMZ9</accession>
<gene>
    <name evidence="2" type="ORF">Cfor_01392</name>
</gene>
<name>A0A6L2PMZ9_COPFO</name>
<evidence type="ECO:0000313" key="2">
    <source>
        <dbReference type="EMBL" id="GFG32890.1"/>
    </source>
</evidence>
<comment type="caution">
    <text evidence="2">The sequence shown here is derived from an EMBL/GenBank/DDBJ whole genome shotgun (WGS) entry which is preliminary data.</text>
</comment>
<sequence>MTNFTNRFTYNLNLGEGLDATITNGWSSHHQQQSVPLYRRQPQSSVPVSLQENVSLAPVHCILDGVVDKSTSGTSGAFAGYARAAVSIGLQRDVTPALPVNLQQREMLSQLSLHQQRDLQSQLSAGLHQRDLTPVLAGVREREMSAQLQRDTPTPVSVFYPSHMQNQQLQGDGFAQQQQHIRQPQQHHINAEFGNRDGHNGSSRDDSFSSGLRQNGGGTTYASVLRATPQKCNSSVSQNGQQQGKNGLGDPFAVLRTLAVNDEDGMYEGWNGYSEVPATSFCQPSC</sequence>
<feature type="region of interest" description="Disordered" evidence="1">
    <location>
        <begin position="191"/>
        <end position="220"/>
    </location>
</feature>
<proteinExistence type="predicted"/>
<organism evidence="2 3">
    <name type="scientific">Coptotermes formosanus</name>
    <name type="common">Formosan subterranean termite</name>
    <dbReference type="NCBI Taxonomy" id="36987"/>
    <lineage>
        <taxon>Eukaryota</taxon>
        <taxon>Metazoa</taxon>
        <taxon>Ecdysozoa</taxon>
        <taxon>Arthropoda</taxon>
        <taxon>Hexapoda</taxon>
        <taxon>Insecta</taxon>
        <taxon>Pterygota</taxon>
        <taxon>Neoptera</taxon>
        <taxon>Polyneoptera</taxon>
        <taxon>Dictyoptera</taxon>
        <taxon>Blattodea</taxon>
        <taxon>Blattoidea</taxon>
        <taxon>Termitoidae</taxon>
        <taxon>Rhinotermitidae</taxon>
        <taxon>Coptotermes</taxon>
    </lineage>
</organism>
<dbReference type="EMBL" id="BLKM01008224">
    <property type="protein sequence ID" value="GFG32890.1"/>
    <property type="molecule type" value="Genomic_DNA"/>
</dbReference>
<protein>
    <submittedName>
        <fullName evidence="2">Uncharacterized protein</fullName>
    </submittedName>
</protein>
<evidence type="ECO:0000313" key="3">
    <source>
        <dbReference type="Proteomes" id="UP000502823"/>
    </source>
</evidence>